<keyword evidence="5 7" id="KW-0663">Pyridoxal phosphate</keyword>
<dbReference type="GO" id="GO:0008453">
    <property type="term" value="F:alanine-glyoxylate transaminase activity"/>
    <property type="evidence" value="ECO:0007669"/>
    <property type="project" value="TreeGrafter"/>
</dbReference>
<dbReference type="PANTHER" id="PTHR21152">
    <property type="entry name" value="AMINOTRANSFERASE CLASS V"/>
    <property type="match status" value="1"/>
</dbReference>
<evidence type="ECO:0000256" key="4">
    <source>
        <dbReference type="ARBA" id="ARBA00022679"/>
    </source>
</evidence>
<comment type="caution">
    <text evidence="9">The sequence shown here is derived from an EMBL/GenBank/DDBJ whole genome shotgun (WGS) entry which is preliminary data.</text>
</comment>
<dbReference type="InterPro" id="IPR024169">
    <property type="entry name" value="SP_NH2Trfase/AEP_transaminase"/>
</dbReference>
<feature type="modified residue" description="N6-(pyridoxal phosphate)lysine" evidence="7">
    <location>
        <position position="193"/>
    </location>
</feature>
<dbReference type="GO" id="GO:0004760">
    <property type="term" value="F:L-serine-pyruvate transaminase activity"/>
    <property type="evidence" value="ECO:0007669"/>
    <property type="project" value="TreeGrafter"/>
</dbReference>
<evidence type="ECO:0000313" key="10">
    <source>
        <dbReference type="Proteomes" id="UP000598467"/>
    </source>
</evidence>
<dbReference type="RefSeq" id="WP_190292542.1">
    <property type="nucleotide sequence ID" value="NZ_JABFCZ010000017.1"/>
</dbReference>
<evidence type="ECO:0000256" key="1">
    <source>
        <dbReference type="ARBA" id="ARBA00001933"/>
    </source>
</evidence>
<comment type="similarity">
    <text evidence="2">Belongs to the class-V pyridoxal-phosphate-dependent aminotransferase family.</text>
</comment>
<dbReference type="InterPro" id="IPR015424">
    <property type="entry name" value="PyrdxlP-dep_Trfase"/>
</dbReference>
<dbReference type="InterPro" id="IPR015421">
    <property type="entry name" value="PyrdxlP-dep_Trfase_major"/>
</dbReference>
<name>A0A926P5J1_9HYPH</name>
<protein>
    <submittedName>
        <fullName evidence="9">Alanine--glyoxylate aminotransferase family protein</fullName>
    </submittedName>
</protein>
<sequence>MLIPNRLLMGPGPSNVSSDVLSALAQPTIGHLDPVFQTMMEEVKDLLRYAFRTKNAMTFPVSAPASLAMEAALVNLLEPGDTAIIAQNGVFGGRMADIAERAGATVVLLSFEWGKPVCNETVAHAVKANPHAKLLAFVHAETSTGVESDAADLCRIAREAGMLSVVDTVTGLGGIPVAVDDWLADVVYSGTQKCLSVPPGLAPITFSDKAIDTIKSRKTKVQSWFCDLNLVLGYWSGEGGRSYHHTAPVNAIYGLYQGLADLKAEGLEASWARHRAMHERLAKGLDDLGLELLVEAPHRLPQLNPVVVPADVDEAFVRSRLLADHDIEIGAGLGSLAGKVWRIGLMGQTAQAENVDRLIAALGSVLAEARRRAVA</sequence>
<evidence type="ECO:0000256" key="2">
    <source>
        <dbReference type="ARBA" id="ARBA00009236"/>
    </source>
</evidence>
<gene>
    <name evidence="9" type="ORF">HK439_16085</name>
</gene>
<dbReference type="Gene3D" id="3.90.1150.10">
    <property type="entry name" value="Aspartate Aminotransferase, domain 1"/>
    <property type="match status" value="1"/>
</dbReference>
<dbReference type="FunFam" id="3.40.640.10:FF:000027">
    <property type="entry name" value="Serine--pyruvate aminotransferase, mitochondrial"/>
    <property type="match status" value="1"/>
</dbReference>
<dbReference type="SUPFAM" id="SSF53383">
    <property type="entry name" value="PLP-dependent transferases"/>
    <property type="match status" value="1"/>
</dbReference>
<dbReference type="Gene3D" id="3.40.640.10">
    <property type="entry name" value="Type I PLP-dependent aspartate aminotransferase-like (Major domain)"/>
    <property type="match status" value="1"/>
</dbReference>
<evidence type="ECO:0000313" key="9">
    <source>
        <dbReference type="EMBL" id="MBD1547787.1"/>
    </source>
</evidence>
<keyword evidence="3 9" id="KW-0032">Aminotransferase</keyword>
<evidence type="ECO:0000259" key="8">
    <source>
        <dbReference type="Pfam" id="PF00266"/>
    </source>
</evidence>
<keyword evidence="4" id="KW-0808">Transferase</keyword>
<dbReference type="InterPro" id="IPR000192">
    <property type="entry name" value="Aminotrans_V_dom"/>
</dbReference>
<feature type="domain" description="Aminotransferase class V" evidence="8">
    <location>
        <begin position="29"/>
        <end position="358"/>
    </location>
</feature>
<dbReference type="PIRSF" id="PIRSF000524">
    <property type="entry name" value="SPT"/>
    <property type="match status" value="1"/>
</dbReference>
<dbReference type="InterPro" id="IPR015422">
    <property type="entry name" value="PyrdxlP-dep_Trfase_small"/>
</dbReference>
<evidence type="ECO:0000256" key="6">
    <source>
        <dbReference type="PIRSR" id="PIRSR000524-1"/>
    </source>
</evidence>
<accession>A0A926P5J1</accession>
<evidence type="ECO:0000256" key="3">
    <source>
        <dbReference type="ARBA" id="ARBA00022576"/>
    </source>
</evidence>
<comment type="cofactor">
    <cofactor evidence="1 7">
        <name>pyridoxal 5'-phosphate</name>
        <dbReference type="ChEBI" id="CHEBI:597326"/>
    </cofactor>
</comment>
<proteinExistence type="inferred from homology"/>
<dbReference type="AlphaFoldDB" id="A0A926P5J1"/>
<reference evidence="9" key="1">
    <citation type="submission" date="2020-05" db="EMBL/GenBank/DDBJ databases">
        <title>Identification of trans-AT polyketide cluster in two marine bacteria, producers of a novel glutaramide-containing polyketide sesbanimide D and analogs.</title>
        <authorList>
            <person name="Kacar D."/>
            <person name="Rodriguez P."/>
            <person name="Canedo L."/>
            <person name="Gonzalez E."/>
            <person name="Galan B."/>
            <person name="De La Calle F."/>
            <person name="Garcia J.L."/>
        </authorList>
    </citation>
    <scope>NUCLEOTIDE SEQUENCE</scope>
    <source>
        <strain evidence="9">PHM038</strain>
    </source>
</reference>
<dbReference type="Pfam" id="PF00266">
    <property type="entry name" value="Aminotran_5"/>
    <property type="match status" value="1"/>
</dbReference>
<evidence type="ECO:0000256" key="5">
    <source>
        <dbReference type="ARBA" id="ARBA00022898"/>
    </source>
</evidence>
<feature type="binding site" evidence="6">
    <location>
        <position position="342"/>
    </location>
    <ligand>
        <name>substrate</name>
    </ligand>
</feature>
<dbReference type="GO" id="GO:0019265">
    <property type="term" value="P:glycine biosynthetic process, by transamination of glyoxylate"/>
    <property type="evidence" value="ECO:0007669"/>
    <property type="project" value="TreeGrafter"/>
</dbReference>
<evidence type="ECO:0000256" key="7">
    <source>
        <dbReference type="PIRSR" id="PIRSR000524-50"/>
    </source>
</evidence>
<dbReference type="Proteomes" id="UP000598467">
    <property type="component" value="Unassembled WGS sequence"/>
</dbReference>
<organism evidence="9 10">
    <name type="scientific">Roseibium aggregatum</name>
    <dbReference type="NCBI Taxonomy" id="187304"/>
    <lineage>
        <taxon>Bacteria</taxon>
        <taxon>Pseudomonadati</taxon>
        <taxon>Pseudomonadota</taxon>
        <taxon>Alphaproteobacteria</taxon>
        <taxon>Hyphomicrobiales</taxon>
        <taxon>Stappiaceae</taxon>
        <taxon>Roseibium</taxon>
    </lineage>
</organism>
<dbReference type="EMBL" id="JABFCZ010000017">
    <property type="protein sequence ID" value="MBD1547787.1"/>
    <property type="molecule type" value="Genomic_DNA"/>
</dbReference>
<dbReference type="PANTHER" id="PTHR21152:SF40">
    <property type="entry name" value="ALANINE--GLYOXYLATE AMINOTRANSFERASE"/>
    <property type="match status" value="1"/>
</dbReference>